<dbReference type="InterPro" id="IPR013955">
    <property type="entry name" value="Rep_factor-A_C"/>
</dbReference>
<evidence type="ECO:0000313" key="18">
    <source>
        <dbReference type="Proteomes" id="UP000008810"/>
    </source>
</evidence>
<evidence type="ECO:0000313" key="17">
    <source>
        <dbReference type="EnsemblPlants" id="KQK07998"/>
    </source>
</evidence>
<sequence>MEPPRLTEGAVKQLSEHPHGAGTIFPVVQVGDVKIVNTKGGPQQQSERYRMLISDGVNSQQSMLATPLNALVKDGTLRAGSIVHLVETMCNTIQNRRIIIVTKLDVLQTECPMIGTPKMCQMKILPQEQEPNLPASAAQTYSGSYSGNPGMLGSSVAPMVEQAANSLSYGGPYKGIHGTVGSSIGRAVEPGPNNVLSGGSYGTVPAQNTMNANVVQPDSQLPLLSSHQNQRFAIPGAGRGFGPPGNIYGRPAQPSYQQPPPAYRNSGPVAKNEAPPRVTPISALNPYQTTWTIKARVTAKSRVTHFINASGPGTVFNFDLLDAHGGEIRAKCFKAAVDQFYNLIEVDKVYLISRGAIRPAQKKFNPLNNDYDLTLDVSTSIEICSGDDSSIPRQQFNFRQISEIANMDGGSMVDLLGVVTSVSPTVPLMKKDGNETKKRNLQLKDMSGCSVEITFWGDFCDAEGQQLQSLCDSGSSPMLVLKSGRVNDFNGKSVGTISSSLIKINPDFPDAERLRQWYITEGKNAACSSLSVATMGRTDVRKTIAEIKGENLGQSDKPAWITVIGSIFHIANDPFCYPACTMQVNGRQCNKKVTNNGDGMWYCDKCEQSSPNCEYRYLLNCQMQDHTGSTYCNAFQEAGKDIIGVTAQELFRIKHEEQDDVQFAEIMQRARHQLFLLKLKVKEEIYNDEARVKYTIFKAEKLDDPRFLLGIIDRLLVEDDAGSTPGVNHAAAANAGFTNSEAGQSVVTSNNTYAMNMGGPNQFGQQASLSARVPTTSRATRYAQTCSVCGSNGHNAQNCPATMDDMHQPAPSVGFTASSYGSSAGGNASSGLCFKCNQPGHFSRDCPGLTTSYGNSAVNANASSNLCFKCNQPGHYSRDCPAQGSSYPSSAGGNSGANLCFKCNQPGHYARDCPAQAAGAPQHPAYGNNASAASGGYSRQYVGSF</sequence>
<dbReference type="NCBIfam" id="TIGR00617">
    <property type="entry name" value="rpa1"/>
    <property type="match status" value="1"/>
</dbReference>
<gene>
    <name evidence="17" type="primary">LOC100846917</name>
    <name evidence="16" type="ORF">BRADI_2g38877v3</name>
</gene>
<dbReference type="SUPFAM" id="SSF57756">
    <property type="entry name" value="Retrovirus zinc finger-like domains"/>
    <property type="match status" value="2"/>
</dbReference>
<comment type="subunit">
    <text evidence="13">Heterotrimer of RPA1, RPA2 and RPA3 (canonical replication protein A complex).</text>
</comment>
<dbReference type="eggNOG" id="KOG4400">
    <property type="taxonomic scope" value="Eukaryota"/>
</dbReference>
<dbReference type="AlphaFoldDB" id="I1HMV3"/>
<keyword evidence="11 13" id="KW-0539">Nucleus</keyword>
<dbReference type="FunCoup" id="I1HMV3">
    <property type="interactions" value="2299"/>
</dbReference>
<dbReference type="PANTHER" id="PTHR23273:SF4">
    <property type="entry name" value="REPLICATION PROTEIN A OB DOMAIN-CONTAINING PROTEIN"/>
    <property type="match status" value="1"/>
</dbReference>
<feature type="domain" description="CCHC-type" evidence="15">
    <location>
        <begin position="833"/>
        <end position="847"/>
    </location>
</feature>
<dbReference type="CDD" id="cd04477">
    <property type="entry name" value="RPA1N"/>
    <property type="match status" value="1"/>
</dbReference>
<evidence type="ECO:0000256" key="8">
    <source>
        <dbReference type="ARBA" id="ARBA00023125"/>
    </source>
</evidence>
<keyword evidence="7 13" id="KW-0862">Zinc</keyword>
<evidence type="ECO:0000256" key="5">
    <source>
        <dbReference type="ARBA" id="ARBA00022763"/>
    </source>
</evidence>
<dbReference type="InterPro" id="IPR012340">
    <property type="entry name" value="NA-bd_OB-fold"/>
</dbReference>
<protein>
    <recommendedName>
        <fullName evidence="13">Replication protein A subunit</fullName>
    </recommendedName>
</protein>
<dbReference type="GO" id="GO:0008270">
    <property type="term" value="F:zinc ion binding"/>
    <property type="evidence" value="ECO:0007669"/>
    <property type="project" value="UniProtKB-KW"/>
</dbReference>
<dbReference type="GO" id="GO:0007004">
    <property type="term" value="P:telomere maintenance via telomerase"/>
    <property type="evidence" value="ECO:0000318"/>
    <property type="project" value="GO_Central"/>
</dbReference>
<dbReference type="CDD" id="cd04474">
    <property type="entry name" value="RPA1_DBD_A"/>
    <property type="match status" value="1"/>
</dbReference>
<dbReference type="OrthoDB" id="1751331at2759"/>
<dbReference type="GO" id="GO:0051321">
    <property type="term" value="P:meiotic cell cycle"/>
    <property type="evidence" value="ECO:0000318"/>
    <property type="project" value="GO_Central"/>
</dbReference>
<feature type="domain" description="CCHC-type" evidence="15">
    <location>
        <begin position="900"/>
        <end position="914"/>
    </location>
</feature>
<dbReference type="KEGG" id="bdi:100846917"/>
<dbReference type="EMBL" id="CM000881">
    <property type="protein sequence ID" value="KQK07998.1"/>
    <property type="molecule type" value="Genomic_DNA"/>
</dbReference>
<evidence type="ECO:0000256" key="14">
    <source>
        <dbReference type="SAM" id="MobiDB-lite"/>
    </source>
</evidence>
<evidence type="ECO:0000256" key="13">
    <source>
        <dbReference type="RuleBase" id="RU364130"/>
    </source>
</evidence>
<dbReference type="EnsemblPlants" id="KQK07998">
    <property type="protein sequence ID" value="KQK07998"/>
    <property type="gene ID" value="BRADI_2g38877v3"/>
</dbReference>
<dbReference type="GO" id="GO:0000724">
    <property type="term" value="P:double-strand break repair via homologous recombination"/>
    <property type="evidence" value="ECO:0000318"/>
    <property type="project" value="GO_Central"/>
</dbReference>
<dbReference type="GO" id="GO:0003684">
    <property type="term" value="F:damaged DNA binding"/>
    <property type="evidence" value="ECO:0000318"/>
    <property type="project" value="GO_Central"/>
</dbReference>
<dbReference type="InterPro" id="IPR031657">
    <property type="entry name" value="REPA_OB_2"/>
</dbReference>
<keyword evidence="4 13" id="KW-0479">Metal-binding</keyword>
<keyword evidence="18" id="KW-1185">Reference proteome</keyword>
<evidence type="ECO:0000313" key="16">
    <source>
        <dbReference type="EMBL" id="KQK07998.1"/>
    </source>
</evidence>
<dbReference type="FunFam" id="2.40.50.140:FF:000064">
    <property type="entry name" value="Replication protein A subunit"/>
    <property type="match status" value="1"/>
</dbReference>
<dbReference type="GO" id="GO:0043047">
    <property type="term" value="F:single-stranded telomeric DNA binding"/>
    <property type="evidence" value="ECO:0000318"/>
    <property type="project" value="GO_Central"/>
</dbReference>
<keyword evidence="10" id="KW-0234">DNA repair</keyword>
<feature type="region of interest" description="Disordered" evidence="14">
    <location>
        <begin position="257"/>
        <end position="281"/>
    </location>
</feature>
<dbReference type="FunFam" id="2.40.50.140:FF:000090">
    <property type="entry name" value="Replication protein A subunit"/>
    <property type="match status" value="1"/>
</dbReference>
<dbReference type="FunFam" id="2.40.50.140:FF:000041">
    <property type="entry name" value="Replication protein A subunit"/>
    <property type="match status" value="1"/>
</dbReference>
<dbReference type="GO" id="GO:0007140">
    <property type="term" value="P:male meiotic nuclear division"/>
    <property type="evidence" value="ECO:0007669"/>
    <property type="project" value="UniProtKB-ARBA"/>
</dbReference>
<dbReference type="CDD" id="cd04475">
    <property type="entry name" value="RPA1_DBD_B"/>
    <property type="match status" value="1"/>
</dbReference>
<keyword evidence="5" id="KW-0227">DNA damage</keyword>
<dbReference type="GeneID" id="100846917"/>
<dbReference type="InterPro" id="IPR001878">
    <property type="entry name" value="Znf_CCHC"/>
</dbReference>
<comment type="subcellular location">
    <subcellularLocation>
        <location evidence="1 13">Nucleus</location>
    </subcellularLocation>
</comment>
<evidence type="ECO:0000256" key="12">
    <source>
        <dbReference type="PROSITE-ProRule" id="PRU00047"/>
    </source>
</evidence>
<comment type="function">
    <text evidence="13">Component of the replication protein A complex (RPA) required for DNA recombination, repair and replication. The activity of RPA is mediated by single-stranded DNA binding and protein interactions. Probably involved in repair of double-strand DNA breaks (DSBs) induced by genotoxic stresses.</text>
</comment>
<dbReference type="InterPro" id="IPR007199">
    <property type="entry name" value="Rep_factor-A_N"/>
</dbReference>
<evidence type="ECO:0000256" key="3">
    <source>
        <dbReference type="ARBA" id="ARBA00022705"/>
    </source>
</evidence>
<feature type="domain" description="CCHC-type" evidence="15">
    <location>
        <begin position="867"/>
        <end position="881"/>
    </location>
</feature>
<evidence type="ECO:0000256" key="1">
    <source>
        <dbReference type="ARBA" id="ARBA00004123"/>
    </source>
</evidence>
<evidence type="ECO:0000256" key="7">
    <source>
        <dbReference type="ARBA" id="ARBA00022833"/>
    </source>
</evidence>
<dbReference type="GO" id="GO:0006289">
    <property type="term" value="P:nucleotide-excision repair"/>
    <property type="evidence" value="ECO:0000318"/>
    <property type="project" value="GO_Central"/>
</dbReference>
<dbReference type="Gramene" id="KQK07998">
    <property type="protein sequence ID" value="KQK07998"/>
    <property type="gene ID" value="BRADI_2g38877v3"/>
</dbReference>
<dbReference type="Pfam" id="PF04057">
    <property type="entry name" value="Rep-A_N"/>
    <property type="match status" value="1"/>
</dbReference>
<evidence type="ECO:0000256" key="11">
    <source>
        <dbReference type="ARBA" id="ARBA00023242"/>
    </source>
</evidence>
<keyword evidence="6 12" id="KW-0863">Zinc-finger</keyword>
<dbReference type="eggNOG" id="KOG0851">
    <property type="taxonomic scope" value="Eukaryota"/>
</dbReference>
<reference evidence="16" key="2">
    <citation type="submission" date="2017-06" db="EMBL/GenBank/DDBJ databases">
        <title>WGS assembly of Brachypodium distachyon.</title>
        <authorList>
            <consortium name="The International Brachypodium Initiative"/>
            <person name="Lucas S."/>
            <person name="Harmon-Smith M."/>
            <person name="Lail K."/>
            <person name="Tice H."/>
            <person name="Grimwood J."/>
            <person name="Bruce D."/>
            <person name="Barry K."/>
            <person name="Shu S."/>
            <person name="Lindquist E."/>
            <person name="Wang M."/>
            <person name="Pitluck S."/>
            <person name="Vogel J.P."/>
            <person name="Garvin D.F."/>
            <person name="Mockler T.C."/>
            <person name="Schmutz J."/>
            <person name="Rokhsar D."/>
            <person name="Bevan M.W."/>
        </authorList>
    </citation>
    <scope>NUCLEOTIDE SEQUENCE</scope>
    <source>
        <strain evidence="16">Bd21</strain>
    </source>
</reference>
<reference evidence="16 17" key="1">
    <citation type="journal article" date="2010" name="Nature">
        <title>Genome sequencing and analysis of the model grass Brachypodium distachyon.</title>
        <authorList>
            <consortium name="International Brachypodium Initiative"/>
        </authorList>
    </citation>
    <scope>NUCLEOTIDE SEQUENCE [LARGE SCALE GENOMIC DNA]</scope>
    <source>
        <strain evidence="16 17">Bd21</strain>
    </source>
</reference>
<accession>I1HMV3</accession>
<evidence type="ECO:0000256" key="9">
    <source>
        <dbReference type="ARBA" id="ARBA00023172"/>
    </source>
</evidence>
<dbReference type="InterPro" id="IPR036875">
    <property type="entry name" value="Znf_CCHC_sf"/>
</dbReference>
<dbReference type="GO" id="GO:0006260">
    <property type="term" value="P:DNA replication"/>
    <property type="evidence" value="ECO:0000318"/>
    <property type="project" value="GO_Central"/>
</dbReference>
<feature type="domain" description="CCHC-type" evidence="15">
    <location>
        <begin position="786"/>
        <end position="800"/>
    </location>
</feature>
<keyword evidence="9" id="KW-0233">DNA recombination</keyword>
<dbReference type="Pfam" id="PF08646">
    <property type="entry name" value="Rep_fac-A_C"/>
    <property type="match status" value="1"/>
</dbReference>
<dbReference type="Gene3D" id="4.10.60.10">
    <property type="entry name" value="Zinc finger, CCHC-type"/>
    <property type="match status" value="3"/>
</dbReference>
<dbReference type="Pfam" id="PF16900">
    <property type="entry name" value="REPA_OB_2"/>
    <property type="match status" value="1"/>
</dbReference>
<dbReference type="PROSITE" id="PS50158">
    <property type="entry name" value="ZF_CCHC"/>
    <property type="match status" value="4"/>
</dbReference>
<dbReference type="InterPro" id="IPR004591">
    <property type="entry name" value="Rfa1"/>
</dbReference>
<reference evidence="17" key="3">
    <citation type="submission" date="2018-08" db="UniProtKB">
        <authorList>
            <consortium name="EnsemblPlants"/>
        </authorList>
    </citation>
    <scope>IDENTIFICATION</scope>
    <source>
        <strain evidence="17">cv. Bd21</strain>
    </source>
</reference>
<dbReference type="RefSeq" id="XP_003569087.1">
    <property type="nucleotide sequence ID" value="XM_003569039.4"/>
</dbReference>
<dbReference type="Gene3D" id="2.40.50.140">
    <property type="entry name" value="Nucleic acid-binding proteins"/>
    <property type="match status" value="4"/>
</dbReference>
<keyword evidence="8 13" id="KW-0238">DNA-binding</keyword>
<dbReference type="OMA" id="DCPGQST"/>
<name>I1HMV3_BRADI</name>
<proteinExistence type="inferred from homology"/>
<evidence type="ECO:0000256" key="4">
    <source>
        <dbReference type="ARBA" id="ARBA00022723"/>
    </source>
</evidence>
<dbReference type="SMART" id="SM00343">
    <property type="entry name" value="ZnF_C2HC"/>
    <property type="match status" value="4"/>
</dbReference>
<dbReference type="PANTHER" id="PTHR23273">
    <property type="entry name" value="REPLICATION FACTOR A 1, RFA1"/>
    <property type="match status" value="1"/>
</dbReference>
<dbReference type="HOGENOM" id="CLU_012393_3_0_1"/>
<evidence type="ECO:0000256" key="6">
    <source>
        <dbReference type="ARBA" id="ARBA00022771"/>
    </source>
</evidence>
<dbReference type="STRING" id="15368.I1HMV3"/>
<dbReference type="Pfam" id="PF00098">
    <property type="entry name" value="zf-CCHC"/>
    <property type="match status" value="3"/>
</dbReference>
<dbReference type="GO" id="GO:0005662">
    <property type="term" value="C:DNA replication factor A complex"/>
    <property type="evidence" value="ECO:0000318"/>
    <property type="project" value="GO_Central"/>
</dbReference>
<dbReference type="CDD" id="cd04476">
    <property type="entry name" value="RPA1_DBD_C"/>
    <property type="match status" value="1"/>
</dbReference>
<comment type="similarity">
    <text evidence="2 13">Belongs to the replication factor A protein 1 family.</text>
</comment>
<organism evidence="17">
    <name type="scientific">Brachypodium distachyon</name>
    <name type="common">Purple false brome</name>
    <name type="synonym">Trachynia distachya</name>
    <dbReference type="NCBI Taxonomy" id="15368"/>
    <lineage>
        <taxon>Eukaryota</taxon>
        <taxon>Viridiplantae</taxon>
        <taxon>Streptophyta</taxon>
        <taxon>Embryophyta</taxon>
        <taxon>Tracheophyta</taxon>
        <taxon>Spermatophyta</taxon>
        <taxon>Magnoliopsida</taxon>
        <taxon>Liliopsida</taxon>
        <taxon>Poales</taxon>
        <taxon>Poaceae</taxon>
        <taxon>BOP clade</taxon>
        <taxon>Pooideae</taxon>
        <taxon>Stipodae</taxon>
        <taxon>Brachypodieae</taxon>
        <taxon>Brachypodium</taxon>
    </lineage>
</organism>
<evidence type="ECO:0000256" key="2">
    <source>
        <dbReference type="ARBA" id="ARBA00005690"/>
    </source>
</evidence>
<keyword evidence="3 13" id="KW-0235">DNA replication</keyword>
<evidence type="ECO:0000256" key="10">
    <source>
        <dbReference type="ARBA" id="ARBA00023204"/>
    </source>
</evidence>
<evidence type="ECO:0000259" key="15">
    <source>
        <dbReference type="PROSITE" id="PS50158"/>
    </source>
</evidence>
<dbReference type="FunFam" id="2.40.50.140:FF:000117">
    <property type="entry name" value="Replication protein A subunit"/>
    <property type="match status" value="1"/>
</dbReference>
<dbReference type="SUPFAM" id="SSF50249">
    <property type="entry name" value="Nucleic acid-binding proteins"/>
    <property type="match status" value="4"/>
</dbReference>
<dbReference type="Proteomes" id="UP000008810">
    <property type="component" value="Chromosome 2"/>
</dbReference>
<dbReference type="InterPro" id="IPR047192">
    <property type="entry name" value="Euk_RPA1_DBD_C"/>
</dbReference>